<name>A0ACB8F902_9SAUR</name>
<comment type="caution">
    <text evidence="1">The sequence shown here is derived from an EMBL/GenBank/DDBJ whole genome shotgun (WGS) entry which is preliminary data.</text>
</comment>
<sequence>MEQSVKELMEGETALDFLKSDQADRSGQLDLTDLSGVDPYLNSGATGGVSASTLIAEEEPATGVGEFLTAPLQEDCGVTVHHKRPTSGFEPPWLDPGGSTGGLGCRARACARRASSRAPRALSATRPTAKRKFSISRSIRCMACRYSIRSMSHAISREPIATYIDSYLQPFVKKM</sequence>
<dbReference type="EMBL" id="CM037621">
    <property type="protein sequence ID" value="KAH8001485.1"/>
    <property type="molecule type" value="Genomic_DNA"/>
</dbReference>
<keyword evidence="2" id="KW-1185">Reference proteome</keyword>
<gene>
    <name evidence="1" type="ORF">K3G42_008933</name>
</gene>
<proteinExistence type="predicted"/>
<reference evidence="1" key="1">
    <citation type="submission" date="2021-08" db="EMBL/GenBank/DDBJ databases">
        <title>The first chromosome-level gecko genome reveals the dynamic sex chromosomes of Neotropical dwarf geckos (Sphaerodactylidae: Sphaerodactylus).</title>
        <authorList>
            <person name="Pinto B.J."/>
            <person name="Keating S.E."/>
            <person name="Gamble T."/>
        </authorList>
    </citation>
    <scope>NUCLEOTIDE SEQUENCE</scope>
    <source>
        <strain evidence="1">TG3544</strain>
    </source>
</reference>
<evidence type="ECO:0000313" key="1">
    <source>
        <dbReference type="EMBL" id="KAH8001485.1"/>
    </source>
</evidence>
<accession>A0ACB8F902</accession>
<protein>
    <submittedName>
        <fullName evidence="1">Uncharacterized protein</fullName>
    </submittedName>
</protein>
<organism evidence="1 2">
    <name type="scientific">Sphaerodactylus townsendi</name>
    <dbReference type="NCBI Taxonomy" id="933632"/>
    <lineage>
        <taxon>Eukaryota</taxon>
        <taxon>Metazoa</taxon>
        <taxon>Chordata</taxon>
        <taxon>Craniata</taxon>
        <taxon>Vertebrata</taxon>
        <taxon>Euteleostomi</taxon>
        <taxon>Lepidosauria</taxon>
        <taxon>Squamata</taxon>
        <taxon>Bifurcata</taxon>
        <taxon>Gekkota</taxon>
        <taxon>Sphaerodactylidae</taxon>
        <taxon>Sphaerodactylus</taxon>
    </lineage>
</organism>
<dbReference type="Proteomes" id="UP000827872">
    <property type="component" value="Linkage Group LG08"/>
</dbReference>
<evidence type="ECO:0000313" key="2">
    <source>
        <dbReference type="Proteomes" id="UP000827872"/>
    </source>
</evidence>